<gene>
    <name evidence="16" type="primary">LOC117673044</name>
</gene>
<dbReference type="InParanoid" id="A0A6P9CSM4"/>
<evidence type="ECO:0000256" key="3">
    <source>
        <dbReference type="ARBA" id="ARBA00022475"/>
    </source>
</evidence>
<evidence type="ECO:0000256" key="10">
    <source>
        <dbReference type="ARBA" id="ARBA00023180"/>
    </source>
</evidence>
<proteinExistence type="inferred from homology"/>
<keyword evidence="15" id="KW-1185">Reference proteome</keyword>
<dbReference type="InterPro" id="IPR004073">
    <property type="entry name" value="GPCR_3_vmron_rcpt_2"/>
</dbReference>
<dbReference type="OMA" id="AFMMRNS"/>
<feature type="compositionally biased region" description="Polar residues" evidence="12">
    <location>
        <begin position="11"/>
        <end position="24"/>
    </location>
</feature>
<accession>A0A6P9CSM4</accession>
<dbReference type="SUPFAM" id="SSF53822">
    <property type="entry name" value="Periplasmic binding protein-like I"/>
    <property type="match status" value="1"/>
</dbReference>
<dbReference type="PANTHER" id="PTHR24061:SF599">
    <property type="entry name" value="G-PROTEIN COUPLED RECEPTORS FAMILY 3 PROFILE DOMAIN-CONTAINING PROTEIN"/>
    <property type="match status" value="1"/>
</dbReference>
<dbReference type="RefSeq" id="XP_034286069.1">
    <property type="nucleotide sequence ID" value="XM_034430178.1"/>
</dbReference>
<keyword evidence="3" id="KW-1003">Cell membrane</keyword>
<dbReference type="InterPro" id="IPR000068">
    <property type="entry name" value="GPCR_3_Ca_sens_rcpt-rel"/>
</dbReference>
<dbReference type="KEGG" id="pgut:117673044"/>
<dbReference type="InterPro" id="IPR000337">
    <property type="entry name" value="GPCR_3"/>
</dbReference>
<sequence length="955" mass="108766">MASKKGVFESAGSSPVVSEMTQSTDSQRYKDFINEFTEFVKEAMNNHIVAMINQIAIFEWKLKDLLEDTKANTEHNDNAGDILIKAEKMESAGSQELSSLLPALCDDLERKKVENDKPCEVLEEEGDLPVTFTQLNEKKQLNFSLQTDDNLWVMTPVYQQFLSLQFSIREINKNPQILPNHTLGFYIYNSYFSASWTYRASLELFSAERNLIPNYNCDVQNRPIAVIGGPTSAVGFHLTTLLSVYKMPQFIYGSAPEMNIKTQIASYQQMFPDVDLQYKGILQLLLKFRWTWIGLVYMDNENGEKFVHDVVPMFIQRGICFAFIEKSPTVSYSNDITDAMDTAIKLFNVIMRSTANVMIIHGEIDDMVVLRLFPGLSNLEGVPLLANVKVWVMTAQMDFMSLPFQRNEKIDFLHGALSFSIHSKKVLGFQKFLQTRKPDFEKEDSFIKLFWKNAFECSFSNSVINDGEEEVICTGEEKLETLPTSVFEMDMTGHSYSIYNAIYVVAHALHAMLSSTFMFRAENHEAQLNIIEKQFWKLNHFVRTISFNNGVGEKVSFNQNGELEVGFDIMNWITFPNQSFLRFKIGGINRMDSQGEILSFSEEFIEWPRRFNQTQPLSWCNDKCHSGYSKSKIEEKPFCCYNCLQCPDGKIANQEDMDDCVQCPEYQYPNKKQDSCIPKIITFLMYEEQLGAILAGSTLFCSLTTLVIFWIFVKNKNTPLVKANNQGLTYILLIALLLCFLCALLFIGRPSKVTCVLRQTAFGIIFSVAISCVLAKTIIVVAAFMATKPGSKMTKWVGKRLGMSIVFCCSFIQIMICTTWLTTSPPFPDVDMNSITEEIILECNEGSVFMFYCVLGFLGLLAFVSFIVAFLARKLPNTFNEAKHITFSMLIFCSVWVLFLPTYLSTKGKYMVAVEIFSIIASSAALLICIFSPKCFIIVLRPDLNRKQQLTKTKL</sequence>
<dbReference type="PROSITE" id="PS00981">
    <property type="entry name" value="G_PROTEIN_RECEP_F3_3"/>
    <property type="match status" value="1"/>
</dbReference>
<dbReference type="Proteomes" id="UP001652622">
    <property type="component" value="Unplaced"/>
</dbReference>
<keyword evidence="5" id="KW-0732">Signal</keyword>
<dbReference type="PROSITE" id="PS50259">
    <property type="entry name" value="G_PROTEIN_RECEP_F3_4"/>
    <property type="match status" value="1"/>
</dbReference>
<comment type="similarity">
    <text evidence="2">Belongs to the G-protein coupled receptor 3 family.</text>
</comment>
<feature type="domain" description="G-protein coupled receptors family 3 profile" evidence="14">
    <location>
        <begin position="690"/>
        <end position="954"/>
    </location>
</feature>
<feature type="transmembrane region" description="Helical" evidence="13">
    <location>
        <begin position="690"/>
        <end position="713"/>
    </location>
</feature>
<dbReference type="Pfam" id="PF00003">
    <property type="entry name" value="7tm_3"/>
    <property type="match status" value="1"/>
</dbReference>
<evidence type="ECO:0000256" key="2">
    <source>
        <dbReference type="ARBA" id="ARBA00007242"/>
    </source>
</evidence>
<name>A0A6P9CSM4_PANGU</name>
<keyword evidence="6 13" id="KW-1133">Transmembrane helix</keyword>
<dbReference type="CDD" id="cd15283">
    <property type="entry name" value="7tmC_V2R_pheromone"/>
    <property type="match status" value="1"/>
</dbReference>
<keyword evidence="7" id="KW-0297">G-protein coupled receptor</keyword>
<keyword evidence="11" id="KW-0807">Transducer</keyword>
<dbReference type="PANTHER" id="PTHR24061">
    <property type="entry name" value="CALCIUM-SENSING RECEPTOR-RELATED"/>
    <property type="match status" value="1"/>
</dbReference>
<dbReference type="Gene3D" id="2.10.50.30">
    <property type="entry name" value="GPCR, family 3, nine cysteines domain"/>
    <property type="match status" value="1"/>
</dbReference>
<dbReference type="PRINTS" id="PR00248">
    <property type="entry name" value="GPCRMGR"/>
</dbReference>
<feature type="region of interest" description="Disordered" evidence="12">
    <location>
        <begin position="1"/>
        <end position="24"/>
    </location>
</feature>
<evidence type="ECO:0000256" key="8">
    <source>
        <dbReference type="ARBA" id="ARBA00023136"/>
    </source>
</evidence>
<dbReference type="Pfam" id="PF01094">
    <property type="entry name" value="ANF_receptor"/>
    <property type="match status" value="1"/>
</dbReference>
<feature type="transmembrane region" description="Helical" evidence="13">
    <location>
        <begin position="760"/>
        <end position="784"/>
    </location>
</feature>
<keyword evidence="8 13" id="KW-0472">Membrane</keyword>
<dbReference type="InterPro" id="IPR028082">
    <property type="entry name" value="Peripla_BP_I"/>
</dbReference>
<dbReference type="GO" id="GO:0005886">
    <property type="term" value="C:plasma membrane"/>
    <property type="evidence" value="ECO:0007669"/>
    <property type="project" value="UniProtKB-SubCell"/>
</dbReference>
<keyword evidence="10" id="KW-0325">Glycoprotein</keyword>
<evidence type="ECO:0000259" key="14">
    <source>
        <dbReference type="PROSITE" id="PS50259"/>
    </source>
</evidence>
<dbReference type="FunFam" id="2.10.50.30:FF:000002">
    <property type="entry name" value="Vomeronasal 2 receptor, h1"/>
    <property type="match status" value="1"/>
</dbReference>
<dbReference type="InterPro" id="IPR001828">
    <property type="entry name" value="ANF_lig-bd_rcpt"/>
</dbReference>
<dbReference type="InterPro" id="IPR011500">
    <property type="entry name" value="GPCR_3_9-Cys_dom"/>
</dbReference>
<evidence type="ECO:0000313" key="16">
    <source>
        <dbReference type="RefSeq" id="XP_034286069.1"/>
    </source>
</evidence>
<dbReference type="GeneID" id="117673044"/>
<reference evidence="16" key="1">
    <citation type="submission" date="2025-08" db="UniProtKB">
        <authorList>
            <consortium name="RefSeq"/>
        </authorList>
    </citation>
    <scope>IDENTIFICATION</scope>
    <source>
        <tissue evidence="16">Blood</tissue>
    </source>
</reference>
<keyword evidence="4 13" id="KW-0812">Transmembrane</keyword>
<dbReference type="AlphaFoldDB" id="A0A6P9CSM4"/>
<feature type="transmembrane region" description="Helical" evidence="13">
    <location>
        <begin position="805"/>
        <end position="823"/>
    </location>
</feature>
<evidence type="ECO:0000256" key="11">
    <source>
        <dbReference type="ARBA" id="ARBA00023224"/>
    </source>
</evidence>
<feature type="transmembrane region" description="Helical" evidence="13">
    <location>
        <begin position="884"/>
        <end position="904"/>
    </location>
</feature>
<feature type="transmembrane region" description="Helical" evidence="13">
    <location>
        <begin position="728"/>
        <end position="748"/>
    </location>
</feature>
<protein>
    <submittedName>
        <fullName evidence="16">Vomeronasal type-2 receptor 26-like</fullName>
    </submittedName>
</protein>
<dbReference type="InterPro" id="IPR017978">
    <property type="entry name" value="GPCR_3_C"/>
</dbReference>
<dbReference type="PRINTS" id="PR01535">
    <property type="entry name" value="VOMERONASL2R"/>
</dbReference>
<dbReference type="InterPro" id="IPR017979">
    <property type="entry name" value="GPCR_3_CS"/>
</dbReference>
<evidence type="ECO:0000256" key="7">
    <source>
        <dbReference type="ARBA" id="ARBA00023040"/>
    </source>
</evidence>
<dbReference type="FunFam" id="3.40.50.2300:FF:000024">
    <property type="entry name" value="Vomeronasal 2, receptor 73"/>
    <property type="match status" value="1"/>
</dbReference>
<dbReference type="Gene3D" id="3.40.50.2300">
    <property type="match status" value="2"/>
</dbReference>
<evidence type="ECO:0000256" key="5">
    <source>
        <dbReference type="ARBA" id="ARBA00022729"/>
    </source>
</evidence>
<comment type="subcellular location">
    <subcellularLocation>
        <location evidence="1">Cell membrane</location>
        <topology evidence="1">Multi-pass membrane protein</topology>
    </subcellularLocation>
</comment>
<dbReference type="GO" id="GO:0004930">
    <property type="term" value="F:G protein-coupled receptor activity"/>
    <property type="evidence" value="ECO:0007669"/>
    <property type="project" value="UniProtKB-KW"/>
</dbReference>
<dbReference type="Pfam" id="PF07562">
    <property type="entry name" value="NCD3G"/>
    <property type="match status" value="1"/>
</dbReference>
<evidence type="ECO:0000256" key="6">
    <source>
        <dbReference type="ARBA" id="ARBA00022989"/>
    </source>
</evidence>
<evidence type="ECO:0000256" key="12">
    <source>
        <dbReference type="SAM" id="MobiDB-lite"/>
    </source>
</evidence>
<dbReference type="InterPro" id="IPR038550">
    <property type="entry name" value="GPCR_3_9-Cys_sf"/>
</dbReference>
<feature type="transmembrane region" description="Helical" evidence="13">
    <location>
        <begin position="849"/>
        <end position="872"/>
    </location>
</feature>
<organism evidence="15 16">
    <name type="scientific">Pantherophis guttatus</name>
    <name type="common">Corn snake</name>
    <name type="synonym">Elaphe guttata</name>
    <dbReference type="NCBI Taxonomy" id="94885"/>
    <lineage>
        <taxon>Eukaryota</taxon>
        <taxon>Metazoa</taxon>
        <taxon>Chordata</taxon>
        <taxon>Craniata</taxon>
        <taxon>Vertebrata</taxon>
        <taxon>Euteleostomi</taxon>
        <taxon>Lepidosauria</taxon>
        <taxon>Squamata</taxon>
        <taxon>Bifurcata</taxon>
        <taxon>Unidentata</taxon>
        <taxon>Episquamata</taxon>
        <taxon>Toxicofera</taxon>
        <taxon>Serpentes</taxon>
        <taxon>Colubroidea</taxon>
        <taxon>Colubridae</taxon>
        <taxon>Colubrinae</taxon>
        <taxon>Pantherophis</taxon>
    </lineage>
</organism>
<evidence type="ECO:0000313" key="15">
    <source>
        <dbReference type="Proteomes" id="UP001652622"/>
    </source>
</evidence>
<evidence type="ECO:0000256" key="13">
    <source>
        <dbReference type="SAM" id="Phobius"/>
    </source>
</evidence>
<evidence type="ECO:0000256" key="1">
    <source>
        <dbReference type="ARBA" id="ARBA00004651"/>
    </source>
</evidence>
<keyword evidence="9" id="KW-0675">Receptor</keyword>
<feature type="transmembrane region" description="Helical" evidence="13">
    <location>
        <begin position="916"/>
        <end position="940"/>
    </location>
</feature>
<evidence type="ECO:0000256" key="9">
    <source>
        <dbReference type="ARBA" id="ARBA00023170"/>
    </source>
</evidence>
<evidence type="ECO:0000256" key="4">
    <source>
        <dbReference type="ARBA" id="ARBA00022692"/>
    </source>
</evidence>